<dbReference type="AlphaFoldDB" id="A0A7R9LUX4"/>
<evidence type="ECO:0000256" key="1">
    <source>
        <dbReference type="ARBA" id="ARBA00022801"/>
    </source>
</evidence>
<dbReference type="OrthoDB" id="159395at2759"/>
<dbReference type="PANTHER" id="PTHR12187">
    <property type="entry name" value="AGAP000124-PA"/>
    <property type="match status" value="1"/>
</dbReference>
<protein>
    <submittedName>
        <fullName evidence="3">Uncharacterized protein</fullName>
    </submittedName>
</protein>
<dbReference type="GO" id="GO:0005737">
    <property type="term" value="C:cytoplasm"/>
    <property type="evidence" value="ECO:0007669"/>
    <property type="project" value="TreeGrafter"/>
</dbReference>
<dbReference type="EMBL" id="CAJPVJ010002621">
    <property type="protein sequence ID" value="CAG2166554.1"/>
    <property type="molecule type" value="Genomic_DNA"/>
</dbReference>
<reference evidence="3" key="1">
    <citation type="submission" date="2020-11" db="EMBL/GenBank/DDBJ databases">
        <authorList>
            <person name="Tran Van P."/>
        </authorList>
    </citation>
    <scope>NUCLEOTIDE SEQUENCE</scope>
</reference>
<name>A0A7R9LUX4_9ACAR</name>
<keyword evidence="1" id="KW-0378">Hydrolase</keyword>
<dbReference type="Proteomes" id="UP000728032">
    <property type="component" value="Unassembled WGS sequence"/>
</dbReference>
<dbReference type="InterPro" id="IPR039034">
    <property type="entry name" value="INPP4"/>
</dbReference>
<evidence type="ECO:0000313" key="3">
    <source>
        <dbReference type="EMBL" id="CAD7647079.1"/>
    </source>
</evidence>
<dbReference type="EMBL" id="OC917446">
    <property type="protein sequence ID" value="CAD7647079.1"/>
    <property type="molecule type" value="Genomic_DNA"/>
</dbReference>
<gene>
    <name evidence="3" type="ORF">ONB1V03_LOCUS6073</name>
</gene>
<keyword evidence="2" id="KW-0443">Lipid metabolism</keyword>
<accession>A0A7R9LUX4</accession>
<evidence type="ECO:0000313" key="4">
    <source>
        <dbReference type="Proteomes" id="UP000728032"/>
    </source>
</evidence>
<proteinExistence type="predicted"/>
<evidence type="ECO:0000256" key="2">
    <source>
        <dbReference type="ARBA" id="ARBA00023098"/>
    </source>
</evidence>
<dbReference type="GO" id="GO:0016316">
    <property type="term" value="F:phosphatidylinositol-3,4-bisphosphate 4-phosphatase activity"/>
    <property type="evidence" value="ECO:0007669"/>
    <property type="project" value="InterPro"/>
</dbReference>
<organism evidence="3">
    <name type="scientific">Oppiella nova</name>
    <dbReference type="NCBI Taxonomy" id="334625"/>
    <lineage>
        <taxon>Eukaryota</taxon>
        <taxon>Metazoa</taxon>
        <taxon>Ecdysozoa</taxon>
        <taxon>Arthropoda</taxon>
        <taxon>Chelicerata</taxon>
        <taxon>Arachnida</taxon>
        <taxon>Acari</taxon>
        <taxon>Acariformes</taxon>
        <taxon>Sarcoptiformes</taxon>
        <taxon>Oribatida</taxon>
        <taxon>Brachypylina</taxon>
        <taxon>Oppioidea</taxon>
        <taxon>Oppiidae</taxon>
        <taxon>Oppiella</taxon>
    </lineage>
</organism>
<sequence length="695" mass="79965">MSNFEHILNTNLFTNTICKSFQFIIPKQKTIAFIDEFMSESELSLVLPQTLMNIFMNDEKKLMNCITYSIGEVKTEFQRNQMRALECHLRLVNVLTESLNEISLYQTQHHFRPSTAKSDLFLQFIPLNFHLQRCLVSESDSVRRKSRDIFTVGAYCCHYLGFGSGGMKEVFDSKSTTNNMSLSKTWNSMKNFFKISSLRDRIYSDLKAMINCIDDQMVDIQPLLENFNKVDELCKEIASILNSKQLSLENFNKVDELCKEIASILNSKQVEESLSFCESVRGNESINSLVDTNFMSSSFERTVSLEETRKTTHFDVKDLKRHRSLPSDEQQELEPIDLIHLNIKASLISINSKLSNNKLNLSRNDLNASEKKLKNAIDSLFKTSSICYASCALKLDRELIEHFYRLRLRRDMIFTEALTALIIGTLSKLNCHSFMQRVIQTRTVLSQHEALLSCYAEELSMLEDMNYAINQINTSVKFIFEKSSELSFQPKIEGNSFHIRVTFFVRDFPLSVNRIETNVLCLLFNVGINEYATLAETLGSVKLQDSINKENYSLLDAYVNRYWANNALVVSHMSALKGEIWSNRAKNIRIFHLTQQVVECVEGIRFTSCKSAKDRTSMAVTLEEARLCAQLFDINEVHEMQWFQTIVDTLRSEGTRRENTKKNVGVAKYAFNSLQLMTFPKLLRAPNGTYSSIET</sequence>
<dbReference type="PANTHER" id="PTHR12187:SF11">
    <property type="entry name" value="PHOSPHATIDYLINOSITOL-3,4-BISPHOSPHATE 4-PHOSPHATASE"/>
    <property type="match status" value="1"/>
</dbReference>
<keyword evidence="4" id="KW-1185">Reference proteome</keyword>